<dbReference type="InterPro" id="IPR011989">
    <property type="entry name" value="ARM-like"/>
</dbReference>
<organism evidence="1 2">
    <name type="scientific">Pyxidicoccus fallax</name>
    <dbReference type="NCBI Taxonomy" id="394095"/>
    <lineage>
        <taxon>Bacteria</taxon>
        <taxon>Pseudomonadati</taxon>
        <taxon>Myxococcota</taxon>
        <taxon>Myxococcia</taxon>
        <taxon>Myxococcales</taxon>
        <taxon>Cystobacterineae</taxon>
        <taxon>Myxococcaceae</taxon>
        <taxon>Pyxidicoccus</taxon>
    </lineage>
</organism>
<gene>
    <name evidence="1" type="ORF">HG543_40680</name>
</gene>
<evidence type="ECO:0000313" key="2">
    <source>
        <dbReference type="Proteomes" id="UP000518300"/>
    </source>
</evidence>
<name>A0A848LU45_9BACT</name>
<evidence type="ECO:0000313" key="1">
    <source>
        <dbReference type="EMBL" id="NMO21122.1"/>
    </source>
</evidence>
<dbReference type="Gene3D" id="1.25.10.10">
    <property type="entry name" value="Leucine-rich Repeat Variant"/>
    <property type="match status" value="1"/>
</dbReference>
<protein>
    <submittedName>
        <fullName evidence="1">HEAT repeat domain-containing protein</fullName>
    </submittedName>
</protein>
<dbReference type="EMBL" id="JABBJJ010000297">
    <property type="protein sequence ID" value="NMO21122.1"/>
    <property type="molecule type" value="Genomic_DNA"/>
</dbReference>
<accession>A0A848LU45</accession>
<dbReference type="Pfam" id="PF13646">
    <property type="entry name" value="HEAT_2"/>
    <property type="match status" value="1"/>
</dbReference>
<dbReference type="RefSeq" id="WP_169350321.1">
    <property type="nucleotide sequence ID" value="NZ_JABBJJ010000297.1"/>
</dbReference>
<dbReference type="Proteomes" id="UP000518300">
    <property type="component" value="Unassembled WGS sequence"/>
</dbReference>
<dbReference type="AlphaFoldDB" id="A0A848LU45"/>
<sequence>MREDTALEAARRGARPDDLASLRRLDAALTWTGFRVEGKTVREWISGFASVRSRWFNAPDTVRHVTRAGLGAVPALVDALRARTLDVRPNEDTNIRAQCIEALGSIEPLPTCAIPALLGALSLPSARVRWMSLTVLERMRPRPSTAALRALLPCLQDRNDTELRSRALRVLAAMEGALPEAVRRAALERLVDPKRVVRRDALPLLGRFANDPEVLIALEEQALIDDGNRIESLRVLADAAPERALPLLLDTARKAVEDRPRRQDLMNAQAMDHFWHEAGLRALLILGQMGARAASALPALSELTYVSRLAPHVDAAIDDIVRDLLRRRAPPLPVERLGDPRAVALVRDLPLLEDASEEPAKVLARWAADLRAFGPELTVRVALAAARRVLGLWEWQHPRHEGPRSALMAMERWLCAPADEHARGAVSHGDVVPSQAATSPDAFSAAWSVTYATLCLPGFDSSQHNLLGEDEGGSLGSCVYAACRALSRESVITWALGSSEESPTPLPPRQSAREIHQAILDEVLPWLCGTWDPVKDVPKLRDELRARSWEDR</sequence>
<keyword evidence="2" id="KW-1185">Reference proteome</keyword>
<proteinExistence type="predicted"/>
<dbReference type="SUPFAM" id="SSF48371">
    <property type="entry name" value="ARM repeat"/>
    <property type="match status" value="1"/>
</dbReference>
<comment type="caution">
    <text evidence="1">The sequence shown here is derived from an EMBL/GenBank/DDBJ whole genome shotgun (WGS) entry which is preliminary data.</text>
</comment>
<reference evidence="1 2" key="1">
    <citation type="submission" date="2020-04" db="EMBL/GenBank/DDBJ databases">
        <title>Draft genome of Pyxidicoccus fallax type strain.</title>
        <authorList>
            <person name="Whitworth D.E."/>
        </authorList>
    </citation>
    <scope>NUCLEOTIDE SEQUENCE [LARGE SCALE GENOMIC DNA]</scope>
    <source>
        <strain evidence="1 2">DSM 14698</strain>
    </source>
</reference>
<dbReference type="InterPro" id="IPR016024">
    <property type="entry name" value="ARM-type_fold"/>
</dbReference>